<gene>
    <name evidence="1" type="ORF">METZ01_LOCUS11616</name>
</gene>
<sequence length="265" mass="30108">MDLSKIDRRAFIAKLGGASAIATIPASILADKLEDEMIATLETKEECGPTGQLPGEPPSTIRKGAGIIFNADRVKTLKPLPEKPTLLDFYESRFTDGLIRHCLRTAENALKSGQDEIHIMAALVHDTVQALIRADHGYWGADFVAPYVDERVAWGIKYHQVCRFFPDESVGYTYPESYKRMFGENFTPEPYAQHDYKYARKHKWYMHARLITLNDQYGFGENEPNLDDFVDIIGRNFKQPKEGLGYDNSPSAHMWRALINPNRPL</sequence>
<evidence type="ECO:0000313" key="1">
    <source>
        <dbReference type="EMBL" id="SUZ58762.1"/>
    </source>
</evidence>
<reference evidence="1" key="1">
    <citation type="submission" date="2018-05" db="EMBL/GenBank/DDBJ databases">
        <authorList>
            <person name="Lanie J.A."/>
            <person name="Ng W.-L."/>
            <person name="Kazmierczak K.M."/>
            <person name="Andrzejewski T.M."/>
            <person name="Davidsen T.M."/>
            <person name="Wayne K.J."/>
            <person name="Tettelin H."/>
            <person name="Glass J.I."/>
            <person name="Rusch D."/>
            <person name="Podicherti R."/>
            <person name="Tsui H.-C.T."/>
            <person name="Winkler M.E."/>
        </authorList>
    </citation>
    <scope>NUCLEOTIDE SEQUENCE</scope>
</reference>
<evidence type="ECO:0008006" key="2">
    <source>
        <dbReference type="Google" id="ProtNLM"/>
    </source>
</evidence>
<organism evidence="1">
    <name type="scientific">marine metagenome</name>
    <dbReference type="NCBI Taxonomy" id="408172"/>
    <lineage>
        <taxon>unclassified sequences</taxon>
        <taxon>metagenomes</taxon>
        <taxon>ecological metagenomes</taxon>
    </lineage>
</organism>
<dbReference type="EMBL" id="UINC01000640">
    <property type="protein sequence ID" value="SUZ58762.1"/>
    <property type="molecule type" value="Genomic_DNA"/>
</dbReference>
<dbReference type="SUPFAM" id="SSF109604">
    <property type="entry name" value="HD-domain/PDEase-like"/>
    <property type="match status" value="1"/>
</dbReference>
<accession>A0A381NVX4</accession>
<dbReference type="AlphaFoldDB" id="A0A381NVX4"/>
<dbReference type="Gene3D" id="1.10.3210.10">
    <property type="entry name" value="Hypothetical protein af1432"/>
    <property type="match status" value="1"/>
</dbReference>
<proteinExistence type="predicted"/>
<protein>
    <recommendedName>
        <fullName evidence="2">HD domain-containing protein</fullName>
    </recommendedName>
</protein>
<name>A0A381NVX4_9ZZZZ</name>